<feature type="transmembrane region" description="Helical" evidence="6">
    <location>
        <begin position="131"/>
        <end position="153"/>
    </location>
</feature>
<evidence type="ECO:0000256" key="1">
    <source>
        <dbReference type="ARBA" id="ARBA00004651"/>
    </source>
</evidence>
<evidence type="ECO:0000256" key="6">
    <source>
        <dbReference type="SAM" id="Phobius"/>
    </source>
</evidence>
<dbReference type="InterPro" id="IPR017039">
    <property type="entry name" value="Virul_fac_BrkB"/>
</dbReference>
<proteinExistence type="predicted"/>
<comment type="subcellular location">
    <subcellularLocation>
        <location evidence="1">Cell membrane</location>
        <topology evidence="1">Multi-pass membrane protein</topology>
    </subcellularLocation>
</comment>
<reference evidence="7 8" key="1">
    <citation type="submission" date="2014-08" db="EMBL/GenBank/DDBJ databases">
        <title>Complete genome sequence of Corynebacterium frankenforstense ST18(T) (=DSM 45800(T)), isolated from raw cow milk.</title>
        <authorList>
            <person name="Ruckert C."/>
            <person name="Albersmeier A."/>
            <person name="Winkler A."/>
            <person name="Lipski A."/>
            <person name="Kalinowski J."/>
        </authorList>
    </citation>
    <scope>NUCLEOTIDE SEQUENCE [LARGE SCALE GENOMIC DNA]</scope>
    <source>
        <strain evidence="7 8">ST18</strain>
    </source>
</reference>
<dbReference type="EMBL" id="CP009247">
    <property type="protein sequence ID" value="APT88447.1"/>
    <property type="molecule type" value="Genomic_DNA"/>
</dbReference>
<sequence>MARAVGKRPQILPFRREDLVDTPTDEEYAEIIRGHRWLGGESWKLVLRRVTREFFARAMMDKGALLTFFSLLTFAPTVVGAYSIATLLLANDTAATNRLITQLIRDYVPPEAEETATDIILEIVQQAGDHVWVLVVSILVALFSSSAYVRAFARNANAIYGREEGRHPVRTVLAMWALTFVVVLGAVLLAASLLLNEIVVRDVFEPVAEPLGLETAVEWLAGAVMPVWRWVRLPVAVLLGMVLVALLYNFTPNVRYPRFRWLSVGTVVAVLGGVLVYVGLTAYLRVFTRMSLLSAVGAVVAFLIALWIYNIVLMVGLSLDAEVARARELEAGLDSEAVIRVPPRGESAARRQRDVGKELRAAGEAIGPEE</sequence>
<feature type="transmembrane region" description="Helical" evidence="6">
    <location>
        <begin position="173"/>
        <end position="195"/>
    </location>
</feature>
<dbReference type="Pfam" id="PF03631">
    <property type="entry name" value="Virul_fac_BrkB"/>
    <property type="match status" value="1"/>
</dbReference>
<evidence type="ECO:0000256" key="3">
    <source>
        <dbReference type="ARBA" id="ARBA00022692"/>
    </source>
</evidence>
<dbReference type="AlphaFoldDB" id="A0A1L7CRI7"/>
<organism evidence="7 8">
    <name type="scientific">Corynebacterium frankenforstense DSM 45800</name>
    <dbReference type="NCBI Taxonomy" id="1437875"/>
    <lineage>
        <taxon>Bacteria</taxon>
        <taxon>Bacillati</taxon>
        <taxon>Actinomycetota</taxon>
        <taxon>Actinomycetes</taxon>
        <taxon>Mycobacteriales</taxon>
        <taxon>Corynebacteriaceae</taxon>
        <taxon>Corynebacterium</taxon>
    </lineage>
</organism>
<feature type="transmembrane region" description="Helical" evidence="6">
    <location>
        <begin position="230"/>
        <end position="249"/>
    </location>
</feature>
<gene>
    <name evidence="7" type="ORF">CFRA_03205</name>
</gene>
<evidence type="ECO:0000256" key="4">
    <source>
        <dbReference type="ARBA" id="ARBA00022989"/>
    </source>
</evidence>
<evidence type="ECO:0000256" key="5">
    <source>
        <dbReference type="ARBA" id="ARBA00023136"/>
    </source>
</evidence>
<keyword evidence="8" id="KW-1185">Reference proteome</keyword>
<evidence type="ECO:0000256" key="2">
    <source>
        <dbReference type="ARBA" id="ARBA00022475"/>
    </source>
</evidence>
<feature type="transmembrane region" description="Helical" evidence="6">
    <location>
        <begin position="261"/>
        <end position="280"/>
    </location>
</feature>
<evidence type="ECO:0000313" key="7">
    <source>
        <dbReference type="EMBL" id="APT88447.1"/>
    </source>
</evidence>
<keyword evidence="5 6" id="KW-0472">Membrane</keyword>
<dbReference type="KEGG" id="cfk:CFRA_03205"/>
<dbReference type="Proteomes" id="UP000185434">
    <property type="component" value="Chromosome"/>
</dbReference>
<dbReference type="PANTHER" id="PTHR30213">
    <property type="entry name" value="INNER MEMBRANE PROTEIN YHJD"/>
    <property type="match status" value="1"/>
</dbReference>
<accession>A0A1L7CRI7</accession>
<feature type="transmembrane region" description="Helical" evidence="6">
    <location>
        <begin position="292"/>
        <end position="317"/>
    </location>
</feature>
<protein>
    <recommendedName>
        <fullName evidence="9">Trehalose-binding protein</fullName>
    </recommendedName>
</protein>
<feature type="transmembrane region" description="Helical" evidence="6">
    <location>
        <begin position="64"/>
        <end position="90"/>
    </location>
</feature>
<dbReference type="PANTHER" id="PTHR30213:SF0">
    <property type="entry name" value="UPF0761 MEMBRANE PROTEIN YIHY"/>
    <property type="match status" value="1"/>
</dbReference>
<evidence type="ECO:0000313" key="8">
    <source>
        <dbReference type="Proteomes" id="UP000185434"/>
    </source>
</evidence>
<dbReference type="GO" id="GO:0005886">
    <property type="term" value="C:plasma membrane"/>
    <property type="evidence" value="ECO:0007669"/>
    <property type="project" value="UniProtKB-SubCell"/>
</dbReference>
<keyword evidence="2" id="KW-1003">Cell membrane</keyword>
<keyword evidence="3 6" id="KW-0812">Transmembrane</keyword>
<dbReference type="PIRSF" id="PIRSF035875">
    <property type="entry name" value="RNase_BN"/>
    <property type="match status" value="1"/>
</dbReference>
<name>A0A1L7CRI7_9CORY</name>
<keyword evidence="4 6" id="KW-1133">Transmembrane helix</keyword>
<evidence type="ECO:0008006" key="9">
    <source>
        <dbReference type="Google" id="ProtNLM"/>
    </source>
</evidence>